<name>A0ACB7I1U6_MANES</name>
<reference evidence="2" key="1">
    <citation type="journal article" date="2016" name="Nat. Biotechnol.">
        <title>Sequencing wild and cultivated cassava and related species reveals extensive interspecific hybridization and genetic diversity.</title>
        <authorList>
            <person name="Bredeson J.V."/>
            <person name="Lyons J.B."/>
            <person name="Prochnik S.E."/>
            <person name="Wu G.A."/>
            <person name="Ha C.M."/>
            <person name="Edsinger-Gonzales E."/>
            <person name="Grimwood J."/>
            <person name="Schmutz J."/>
            <person name="Rabbi I.Y."/>
            <person name="Egesi C."/>
            <person name="Nauluvula P."/>
            <person name="Lebot V."/>
            <person name="Ndunguru J."/>
            <person name="Mkamilo G."/>
            <person name="Bart R.S."/>
            <person name="Setter T.L."/>
            <person name="Gleadow R.M."/>
            <person name="Kulakow P."/>
            <person name="Ferguson M.E."/>
            <person name="Rounsley S."/>
            <person name="Rokhsar D.S."/>
        </authorList>
    </citation>
    <scope>NUCLEOTIDE SEQUENCE [LARGE SCALE GENOMIC DNA]</scope>
    <source>
        <strain evidence="2">cv. AM560-2</strain>
    </source>
</reference>
<comment type="caution">
    <text evidence="1">The sequence shown here is derived from an EMBL/GenBank/DDBJ whole genome shotgun (WGS) entry which is preliminary data.</text>
</comment>
<sequence length="1129" mass="127440">MIRETPDRSGHHFYGDMTKVFSGNEAAEERDVNDICLQTGEEFSTEFLRDRIALRRVADQNQLPQGMSTYNDKQMVYEDLSSIHEIHRKDSEYNALGYVPRTGYAAKVENRLYSDRISRCQWEYSPSGQHPGKYVGELNSVRVNMGSTTPHKYVVESPLSYHPYGTAIWESAFSGKMKFLCSFCGRILPRPSDGKLRYVGGETRIISIRKNVTWEELAKKTLAICNQPHTIKYQLPGEDLDALISVCSNEDLHHMIEEYQEIERNGGSQRLRIFLISSTEPDTPNSFEGMTPQQSECDCQYVFAVNGMPDLSSQRSSSGQNLASLPMQMGNISDHGPTFHLDSPTPIFALDNDCSPNISNVMGTLPNPAVQFVTKLQISGKSFNQSPPLSPGPIRHKDQKNSSIQFYIDPSCTESNESTNNFALDKIPFDNSYHPQASMYYNKISQRPLTLMNYHQHHQYLTEINKPSEMHFHNRSPSGDFISHPLHLQSDINSGKRRLKERALSDSRLQEHDEGSKYYEEVVNTLFMWNYGREKSPSLAMSSSSQEPIMWEGLTGEKHQNECSFDTMKNTYMDQVLLKRVDGTTNCSAESRQCVGNISSDNSMEYKGLQNSDNLPSIHHREQDSQVSGRMVCTTGVNAFENSVDNMREHPLSCQSGKARPAPDIFFMNQNAAIDQQCTIAESCQHNPDVYPGYHHPPSEGVQSSASQKVAKTAASSKLFSFYDEEPLSYPDYKVESVSFNGKPYKESKIIDGPEQLDYHNENKMLESIVIVEDVTGTTPPDIPFSSRVFPHVEEEVTDEFPSHRDTETESTAQGSESEADGRDTDESFSDAAMAEIEAGIYGLQIIRNADIEELQDLGSGTFGTVYYGKWRGTDVAIKRIKKSCFAGRSSEQERLTKDFWREARILSNLHHPNVVAFYGVVPDGPGGTRATVTEYMVNGSLRHVLQKKDKTLDRRKKLIIAMDAAFGMEYLHLKDIVHFDLKCDNLLVNLRDSQRPICKVGDFGLSRIKRNTLVSGGVRGTLPWMAPELLDGSSNRVSEKVDVYSFGIAMWEILTGEEPYANMHCGAIIGGIVSNTLRPAIPEYCDPKWRKLMEECWSFNPAARPSFREITNRLRVMSVALQPKRRNR</sequence>
<dbReference type="Proteomes" id="UP000091857">
    <property type="component" value="Chromosome 3"/>
</dbReference>
<evidence type="ECO:0000313" key="1">
    <source>
        <dbReference type="EMBL" id="KAG8658470.1"/>
    </source>
</evidence>
<dbReference type="EMBL" id="CM004389">
    <property type="protein sequence ID" value="KAG8658470.1"/>
    <property type="molecule type" value="Genomic_DNA"/>
</dbReference>
<gene>
    <name evidence="1" type="ORF">MANES_03G150500v8</name>
</gene>
<keyword evidence="2" id="KW-1185">Reference proteome</keyword>
<accession>A0ACB7I1U6</accession>
<protein>
    <submittedName>
        <fullName evidence="1">Uncharacterized protein</fullName>
    </submittedName>
</protein>
<organism evidence="1 2">
    <name type="scientific">Manihot esculenta</name>
    <name type="common">Cassava</name>
    <name type="synonym">Jatropha manihot</name>
    <dbReference type="NCBI Taxonomy" id="3983"/>
    <lineage>
        <taxon>Eukaryota</taxon>
        <taxon>Viridiplantae</taxon>
        <taxon>Streptophyta</taxon>
        <taxon>Embryophyta</taxon>
        <taxon>Tracheophyta</taxon>
        <taxon>Spermatophyta</taxon>
        <taxon>Magnoliopsida</taxon>
        <taxon>eudicotyledons</taxon>
        <taxon>Gunneridae</taxon>
        <taxon>Pentapetalae</taxon>
        <taxon>rosids</taxon>
        <taxon>fabids</taxon>
        <taxon>Malpighiales</taxon>
        <taxon>Euphorbiaceae</taxon>
        <taxon>Crotonoideae</taxon>
        <taxon>Manihoteae</taxon>
        <taxon>Manihot</taxon>
    </lineage>
</organism>
<proteinExistence type="predicted"/>
<evidence type="ECO:0000313" key="2">
    <source>
        <dbReference type="Proteomes" id="UP000091857"/>
    </source>
</evidence>